<dbReference type="RefSeq" id="XP_044554161.1">
    <property type="nucleotide sequence ID" value="XM_044688295.1"/>
</dbReference>
<dbReference type="InterPro" id="IPR038508">
    <property type="entry name" value="ArfGAP_dom_sf"/>
</dbReference>
<feature type="compositionally biased region" description="Acidic residues" evidence="11">
    <location>
        <begin position="442"/>
        <end position="451"/>
    </location>
</feature>
<keyword evidence="9" id="KW-0479">Metal-binding</keyword>
<feature type="domain" description="Arf-GAP" evidence="13">
    <location>
        <begin position="864"/>
        <end position="981"/>
    </location>
</feature>
<name>A0AA88H350_NAELO</name>
<dbReference type="Gene3D" id="1.10.510.10">
    <property type="entry name" value="Transferase(Phosphotransferase) domain 1"/>
    <property type="match status" value="1"/>
</dbReference>
<dbReference type="SMART" id="SM00105">
    <property type="entry name" value="ArfGap"/>
    <property type="match status" value="1"/>
</dbReference>
<dbReference type="PROSITE" id="PS50115">
    <property type="entry name" value="ARFGAP"/>
    <property type="match status" value="1"/>
</dbReference>
<dbReference type="Gene3D" id="1.10.220.150">
    <property type="entry name" value="Arf GTPase activating protein"/>
    <property type="match status" value="1"/>
</dbReference>
<dbReference type="PROSITE" id="PS00107">
    <property type="entry name" value="PROTEIN_KINASE_ATP"/>
    <property type="match status" value="1"/>
</dbReference>
<evidence type="ECO:0000256" key="6">
    <source>
        <dbReference type="ARBA" id="ARBA00022840"/>
    </source>
</evidence>
<feature type="region of interest" description="Disordered" evidence="11">
    <location>
        <begin position="357"/>
        <end position="572"/>
    </location>
</feature>
<dbReference type="GO" id="GO:0008270">
    <property type="term" value="F:zinc ion binding"/>
    <property type="evidence" value="ECO:0007669"/>
    <property type="project" value="UniProtKB-KW"/>
</dbReference>
<keyword evidence="5" id="KW-0418">Kinase</keyword>
<dbReference type="InterPro" id="IPR017441">
    <property type="entry name" value="Protein_kinase_ATP_BS"/>
</dbReference>
<evidence type="ECO:0000256" key="1">
    <source>
        <dbReference type="ARBA" id="ARBA00012513"/>
    </source>
</evidence>
<keyword evidence="15" id="KW-1185">Reference proteome</keyword>
<feature type="binding site" evidence="10">
    <location>
        <position position="106"/>
    </location>
    <ligand>
        <name>ATP</name>
        <dbReference type="ChEBI" id="CHEBI:30616"/>
    </ligand>
</feature>
<dbReference type="GO" id="GO:0005543">
    <property type="term" value="F:phospholipid binding"/>
    <property type="evidence" value="ECO:0007669"/>
    <property type="project" value="InterPro"/>
</dbReference>
<keyword evidence="2" id="KW-0723">Serine/threonine-protein kinase</keyword>
<dbReference type="InterPro" id="IPR001164">
    <property type="entry name" value="ArfGAP_dom"/>
</dbReference>
<proteinExistence type="predicted"/>
<keyword evidence="6 10" id="KW-0067">ATP-binding</keyword>
<feature type="domain" description="Protein kinase" evidence="12">
    <location>
        <begin position="77"/>
        <end position="348"/>
    </location>
</feature>
<evidence type="ECO:0000259" key="13">
    <source>
        <dbReference type="PROSITE" id="PS50115"/>
    </source>
</evidence>
<dbReference type="GO" id="GO:0005524">
    <property type="term" value="F:ATP binding"/>
    <property type="evidence" value="ECO:0007669"/>
    <property type="project" value="UniProtKB-UniRule"/>
</dbReference>
<feature type="compositionally biased region" description="Polar residues" evidence="11">
    <location>
        <begin position="526"/>
        <end position="543"/>
    </location>
</feature>
<dbReference type="EC" id="2.7.11.1" evidence="1"/>
<evidence type="ECO:0000256" key="8">
    <source>
        <dbReference type="ARBA" id="ARBA00048679"/>
    </source>
</evidence>
<dbReference type="Pfam" id="PF00069">
    <property type="entry name" value="Pkinase"/>
    <property type="match status" value="1"/>
</dbReference>
<organism evidence="14 15">
    <name type="scientific">Naegleria lovaniensis</name>
    <name type="common">Amoeba</name>
    <dbReference type="NCBI Taxonomy" id="51637"/>
    <lineage>
        <taxon>Eukaryota</taxon>
        <taxon>Discoba</taxon>
        <taxon>Heterolobosea</taxon>
        <taxon>Tetramitia</taxon>
        <taxon>Eutetramitia</taxon>
        <taxon>Vahlkampfiidae</taxon>
        <taxon>Naegleria</taxon>
    </lineage>
</organism>
<evidence type="ECO:0000256" key="4">
    <source>
        <dbReference type="ARBA" id="ARBA00022741"/>
    </source>
</evidence>
<feature type="compositionally biased region" description="Low complexity" evidence="11">
    <location>
        <begin position="404"/>
        <end position="418"/>
    </location>
</feature>
<evidence type="ECO:0000256" key="10">
    <source>
        <dbReference type="PROSITE-ProRule" id="PRU10141"/>
    </source>
</evidence>
<feature type="compositionally biased region" description="Low complexity" evidence="11">
    <location>
        <begin position="454"/>
        <end position="463"/>
    </location>
</feature>
<keyword evidence="4 10" id="KW-0547">Nucleotide-binding</keyword>
<dbReference type="InterPro" id="IPR037278">
    <property type="entry name" value="ARFGAP/RecO"/>
</dbReference>
<dbReference type="PANTHER" id="PTHR22967:SF57">
    <property type="entry name" value="AUXILIN, ISOFORM A-RELATED"/>
    <property type="match status" value="1"/>
</dbReference>
<reference evidence="14 15" key="1">
    <citation type="journal article" date="2018" name="BMC Genomics">
        <title>The genome of Naegleria lovaniensis, the basis for a comparative approach to unravel pathogenicity factors of the human pathogenic amoeba N. fowleri.</title>
        <authorList>
            <person name="Liechti N."/>
            <person name="Schurch N."/>
            <person name="Bruggmann R."/>
            <person name="Wittwer M."/>
        </authorList>
    </citation>
    <scope>NUCLEOTIDE SEQUENCE [LARGE SCALE GENOMIC DNA]</scope>
    <source>
        <strain evidence="14 15">ATCC 30569</strain>
    </source>
</reference>
<feature type="compositionally biased region" description="Low complexity" evidence="11">
    <location>
        <begin position="559"/>
        <end position="572"/>
    </location>
</feature>
<dbReference type="AlphaFoldDB" id="A0AA88H350"/>
<dbReference type="InterPro" id="IPR011417">
    <property type="entry name" value="ANTH_dom"/>
</dbReference>
<dbReference type="GO" id="GO:0004674">
    <property type="term" value="F:protein serine/threonine kinase activity"/>
    <property type="evidence" value="ECO:0007669"/>
    <property type="project" value="UniProtKB-KW"/>
</dbReference>
<dbReference type="GeneID" id="68104973"/>
<evidence type="ECO:0000259" key="12">
    <source>
        <dbReference type="PROSITE" id="PS50011"/>
    </source>
</evidence>
<dbReference type="InterPro" id="IPR000719">
    <property type="entry name" value="Prot_kinase_dom"/>
</dbReference>
<dbReference type="InterPro" id="IPR011009">
    <property type="entry name" value="Kinase-like_dom_sf"/>
</dbReference>
<evidence type="ECO:0000256" key="2">
    <source>
        <dbReference type="ARBA" id="ARBA00022527"/>
    </source>
</evidence>
<keyword evidence="9" id="KW-0862">Zinc</keyword>
<dbReference type="PROSITE" id="PS50011">
    <property type="entry name" value="PROTEIN_KINASE_DOM"/>
    <property type="match status" value="1"/>
</dbReference>
<comment type="catalytic activity">
    <reaction evidence="7">
        <text>L-threonyl-[protein] + ATP = O-phospho-L-threonyl-[protein] + ADP + H(+)</text>
        <dbReference type="Rhea" id="RHEA:46608"/>
        <dbReference type="Rhea" id="RHEA-COMP:11060"/>
        <dbReference type="Rhea" id="RHEA-COMP:11605"/>
        <dbReference type="ChEBI" id="CHEBI:15378"/>
        <dbReference type="ChEBI" id="CHEBI:30013"/>
        <dbReference type="ChEBI" id="CHEBI:30616"/>
        <dbReference type="ChEBI" id="CHEBI:61977"/>
        <dbReference type="ChEBI" id="CHEBI:456216"/>
        <dbReference type="EC" id="2.7.11.1"/>
    </reaction>
</comment>
<dbReference type="PANTHER" id="PTHR22967">
    <property type="entry name" value="SERINE/THREONINE PROTEIN KINASE"/>
    <property type="match status" value="1"/>
</dbReference>
<accession>A0AA88H350</accession>
<dbReference type="SMART" id="SM00220">
    <property type="entry name" value="S_TKc"/>
    <property type="match status" value="1"/>
</dbReference>
<protein>
    <recommendedName>
        <fullName evidence="1">non-specific serine/threonine protein kinase</fullName>
        <ecNumber evidence="1">2.7.11.1</ecNumber>
    </recommendedName>
</protein>
<dbReference type="SUPFAM" id="SSF57863">
    <property type="entry name" value="ArfGap/RecO-like zinc finger"/>
    <property type="match status" value="1"/>
</dbReference>
<gene>
    <name evidence="14" type="ORF">C9374_012519</name>
</gene>
<dbReference type="GO" id="GO:0005737">
    <property type="term" value="C:cytoplasm"/>
    <property type="evidence" value="ECO:0007669"/>
    <property type="project" value="TreeGrafter"/>
</dbReference>
<evidence type="ECO:0000256" key="3">
    <source>
        <dbReference type="ARBA" id="ARBA00022679"/>
    </source>
</evidence>
<dbReference type="InterPro" id="IPR008271">
    <property type="entry name" value="Ser/Thr_kinase_AS"/>
</dbReference>
<dbReference type="Pfam" id="PF01412">
    <property type="entry name" value="ArfGap"/>
    <property type="match status" value="1"/>
</dbReference>
<comment type="catalytic activity">
    <reaction evidence="8">
        <text>L-seryl-[protein] + ATP = O-phospho-L-seryl-[protein] + ADP + H(+)</text>
        <dbReference type="Rhea" id="RHEA:17989"/>
        <dbReference type="Rhea" id="RHEA-COMP:9863"/>
        <dbReference type="Rhea" id="RHEA-COMP:11604"/>
        <dbReference type="ChEBI" id="CHEBI:15378"/>
        <dbReference type="ChEBI" id="CHEBI:29999"/>
        <dbReference type="ChEBI" id="CHEBI:30616"/>
        <dbReference type="ChEBI" id="CHEBI:83421"/>
        <dbReference type="ChEBI" id="CHEBI:456216"/>
        <dbReference type="EC" id="2.7.11.1"/>
    </reaction>
</comment>
<evidence type="ECO:0000256" key="7">
    <source>
        <dbReference type="ARBA" id="ARBA00047899"/>
    </source>
</evidence>
<sequence length="1011" mass="112189">MKGTMQGHLSSLVSKTKQAVNAGLTKMEETVEKVRHHAANVNIPTSGLSGSLDILDDASGNLPVDMPPKIDINGETYKITKLLGEGGFSFVFVVKNLNTGEDFALKRLLIQDSSQGIQARKEIEVMKKLNNHENVVKLIGVKELQNGRANEIYILMELAETEVVSMMEERINSGEKKFSEQEILKIFFDVCKGVAHMHSQNPPMIHRDLKVENILYKDGVYKICDFGSTTTRVYTLTSRSEKQEAEEDIQKNTTLAYRSPEMADLYSGDPINEKSDVWALGCVLYKLCFFKGPFEDAESSIAVINAKYKIPPSSYSPALIDLIKSMLVVSVKDRPSVFDITERVGKLLGKEIALQRPVQQSRPTVQPSSQQVSKFSPSVSQATPNNSGGGDLFSQLDWFENGGQQVSPQPQQQTFSVQRKAPPSSSVVVKKPQPAQTNSFEDNGDWADFSDLESTTPSSASTPKPLPKVESTQPKSTPKPLPPIETKQKNGGDLFSQLDWQDSNDSFSNQPQTNVSSPQKPPVLRQPSTPVIQPTVQNLQVQTQHKRSLSESLQGMTLSTPSPQPSSSSSPFPIMTFTSESRRLTVSRATTVAPRQPRPSQISLACFDLYSNGDENLFIEYLVYIRERPVFLDQHACVKALILIHHILQSALTDKCDPIDAKSLIQDIKEVWKPRANQLIAKFIVEYASWLERRCEILSALKDSVSANFSMKGEIQIAEISDLLDLLDSLMQVQKSILGDKTPSPKMGSAIPIASDAYDLYLCVTNTLQKCSEANKFSEDVKKVTLKYNQVYTNLTRFISQLGQFKLQAGNVRSIPTLPPTPPSFFGLQKTLVQPPSTLSAPSVLNPNFEYNEPDEPYTYKILSITNEPLTNADILKKEGNNACADCTSNQVQWAHLGYGIVLCTQCRLAHFNLKTGRLESLTLNNVKLSREQLSFLNAIGNKTANEYFEIGLPPNTKPSNNINQPSLQTYVRNKYINKMYARVGNGASSPNHIRSPSGGIDQLNPSQFYM</sequence>
<dbReference type="EMBL" id="PYSW02000005">
    <property type="protein sequence ID" value="KAG2392267.1"/>
    <property type="molecule type" value="Genomic_DNA"/>
</dbReference>
<dbReference type="SUPFAM" id="SSF56112">
    <property type="entry name" value="Protein kinase-like (PK-like)"/>
    <property type="match status" value="1"/>
</dbReference>
<feature type="compositionally biased region" description="Polar residues" evidence="11">
    <location>
        <begin position="498"/>
        <end position="518"/>
    </location>
</feature>
<dbReference type="Pfam" id="PF07651">
    <property type="entry name" value="ANTH"/>
    <property type="match status" value="1"/>
</dbReference>
<dbReference type="PROSITE" id="PS00108">
    <property type="entry name" value="PROTEIN_KINASE_ST"/>
    <property type="match status" value="1"/>
</dbReference>
<feature type="region of interest" description="Disordered" evidence="11">
    <location>
        <begin position="988"/>
        <end position="1011"/>
    </location>
</feature>
<evidence type="ECO:0000313" key="14">
    <source>
        <dbReference type="EMBL" id="KAG2392267.1"/>
    </source>
</evidence>
<keyword evidence="3" id="KW-0808">Transferase</keyword>
<keyword evidence="9" id="KW-0863">Zinc-finger</keyword>
<dbReference type="Proteomes" id="UP000816034">
    <property type="component" value="Unassembled WGS sequence"/>
</dbReference>
<dbReference type="GO" id="GO:0005096">
    <property type="term" value="F:GTPase activator activity"/>
    <property type="evidence" value="ECO:0007669"/>
    <property type="project" value="InterPro"/>
</dbReference>
<comment type="caution">
    <text evidence="14">The sequence shown here is derived from an EMBL/GenBank/DDBJ whole genome shotgun (WGS) entry which is preliminary data.</text>
</comment>
<feature type="compositionally biased region" description="Polar residues" evidence="11">
    <location>
        <begin position="357"/>
        <end position="386"/>
    </location>
</feature>
<evidence type="ECO:0000256" key="11">
    <source>
        <dbReference type="SAM" id="MobiDB-lite"/>
    </source>
</evidence>
<evidence type="ECO:0000313" key="15">
    <source>
        <dbReference type="Proteomes" id="UP000816034"/>
    </source>
</evidence>
<evidence type="ECO:0000256" key="5">
    <source>
        <dbReference type="ARBA" id="ARBA00022777"/>
    </source>
</evidence>
<evidence type="ECO:0000256" key="9">
    <source>
        <dbReference type="PROSITE-ProRule" id="PRU00288"/>
    </source>
</evidence>